<accession>A0A921FY11</accession>
<dbReference type="InterPro" id="IPR036388">
    <property type="entry name" value="WH-like_DNA-bd_sf"/>
</dbReference>
<dbReference type="Pfam" id="PF13518">
    <property type="entry name" value="HTH_28"/>
    <property type="match status" value="1"/>
</dbReference>
<dbReference type="InterPro" id="IPR009057">
    <property type="entry name" value="Homeodomain-like_sf"/>
</dbReference>
<reference evidence="3" key="1">
    <citation type="journal article" date="2021" name="PeerJ">
        <title>Extensive microbial diversity within the chicken gut microbiome revealed by metagenomics and culture.</title>
        <authorList>
            <person name="Gilroy R."/>
            <person name="Ravi A."/>
            <person name="Getino M."/>
            <person name="Pursley I."/>
            <person name="Horton D.L."/>
            <person name="Alikhan N.F."/>
            <person name="Baker D."/>
            <person name="Gharbi K."/>
            <person name="Hall N."/>
            <person name="Watson M."/>
            <person name="Adriaenssens E.M."/>
            <person name="Foster-Nyarko E."/>
            <person name="Jarju S."/>
            <person name="Secka A."/>
            <person name="Antonio M."/>
            <person name="Oren A."/>
            <person name="Chaudhuri R.R."/>
            <person name="La Ragione R."/>
            <person name="Hildebrand F."/>
            <person name="Pallen M.J."/>
        </authorList>
    </citation>
    <scope>NUCLEOTIDE SEQUENCE</scope>
    <source>
        <strain evidence="3">CHK171-7178</strain>
    </source>
</reference>
<evidence type="ECO:0000259" key="2">
    <source>
        <dbReference type="Pfam" id="PF13518"/>
    </source>
</evidence>
<feature type="domain" description="Insertion element IS150 protein InsJ-like helix-turn-helix" evidence="2">
    <location>
        <begin position="123"/>
        <end position="175"/>
    </location>
</feature>
<gene>
    <name evidence="3" type="ORF">K8V56_04800</name>
</gene>
<comment type="caution">
    <text evidence="3">The sequence shown here is derived from an EMBL/GenBank/DDBJ whole genome shotgun (WGS) entry which is preliminary data.</text>
</comment>
<name>A0A921FY11_SPOPS</name>
<dbReference type="AlphaFoldDB" id="A0A921FY11"/>
<dbReference type="PANTHER" id="PTHR33795:SF1">
    <property type="entry name" value="INSERTION ELEMENT IS150 PROTEIN INSJ"/>
    <property type="match status" value="1"/>
</dbReference>
<evidence type="ECO:0000313" key="3">
    <source>
        <dbReference type="EMBL" id="HJF31084.1"/>
    </source>
</evidence>
<protein>
    <submittedName>
        <fullName evidence="3">Helix-turn-helix domain-containing protein</fullName>
    </submittedName>
</protein>
<proteinExistence type="inferred from homology"/>
<dbReference type="PANTHER" id="PTHR33795">
    <property type="entry name" value="INSERTION ELEMENT IS150 PROTEIN INSJ"/>
    <property type="match status" value="1"/>
</dbReference>
<dbReference type="EMBL" id="DYWT01000080">
    <property type="protein sequence ID" value="HJF31084.1"/>
    <property type="molecule type" value="Genomic_DNA"/>
</dbReference>
<reference evidence="3" key="2">
    <citation type="submission" date="2021-09" db="EMBL/GenBank/DDBJ databases">
        <authorList>
            <person name="Gilroy R."/>
        </authorList>
    </citation>
    <scope>NUCLEOTIDE SEQUENCE</scope>
    <source>
        <strain evidence="3">CHK171-7178</strain>
    </source>
</reference>
<dbReference type="SUPFAM" id="SSF48295">
    <property type="entry name" value="TrpR-like"/>
    <property type="match status" value="2"/>
</dbReference>
<organism evidence="3 4">
    <name type="scientific">Sporosarcina psychrophila</name>
    <name type="common">Bacillus psychrophilus</name>
    <dbReference type="NCBI Taxonomy" id="1476"/>
    <lineage>
        <taxon>Bacteria</taxon>
        <taxon>Bacillati</taxon>
        <taxon>Bacillota</taxon>
        <taxon>Bacilli</taxon>
        <taxon>Bacillales</taxon>
        <taxon>Caryophanaceae</taxon>
        <taxon>Sporosarcina</taxon>
    </lineage>
</organism>
<dbReference type="InterPro" id="IPR010921">
    <property type="entry name" value="Trp_repressor/repl_initiator"/>
</dbReference>
<sequence length="226" mass="26343">MEVKIQACKDYETSGDTFSALAKKLGVSGTTVRLWYQKYKEHGPGVFSPSNNTQPHSEEFKMSVLVEYKSGKYSVSDLAVKYNLSTGALSRWMQKWYDDIEIKDSISKGDLNTMKSRKTTLEERIEIVKWIIDNNMNYQDAADKYTLNYALVYKWTRAYITNGPEALEYKKRGPKSKADIDVSALSEIDLLMIELEKEKALRKRREFELEVLKKKEAFERQLRYQK</sequence>
<dbReference type="SUPFAM" id="SSF46689">
    <property type="entry name" value="Homeodomain-like"/>
    <property type="match status" value="1"/>
</dbReference>
<dbReference type="InterPro" id="IPR052057">
    <property type="entry name" value="IS150/IS1296_orfA-like"/>
</dbReference>
<evidence type="ECO:0000256" key="1">
    <source>
        <dbReference type="ARBA" id="ARBA00038232"/>
    </source>
</evidence>
<comment type="similarity">
    <text evidence="1">Belongs to the IS150/IS1296 orfA family.</text>
</comment>
<dbReference type="Proteomes" id="UP000698173">
    <property type="component" value="Unassembled WGS sequence"/>
</dbReference>
<dbReference type="GO" id="GO:0043565">
    <property type="term" value="F:sequence-specific DNA binding"/>
    <property type="evidence" value="ECO:0007669"/>
    <property type="project" value="InterPro"/>
</dbReference>
<dbReference type="InterPro" id="IPR055247">
    <property type="entry name" value="InsJ-like_HTH"/>
</dbReference>
<dbReference type="Gene3D" id="1.10.10.10">
    <property type="entry name" value="Winged helix-like DNA-binding domain superfamily/Winged helix DNA-binding domain"/>
    <property type="match status" value="2"/>
</dbReference>
<evidence type="ECO:0000313" key="4">
    <source>
        <dbReference type="Proteomes" id="UP000698173"/>
    </source>
</evidence>